<organism evidence="2 3">
    <name type="scientific">Methanoplanus limicola DSM 2279</name>
    <dbReference type="NCBI Taxonomy" id="937775"/>
    <lineage>
        <taxon>Archaea</taxon>
        <taxon>Methanobacteriati</taxon>
        <taxon>Methanobacteriota</taxon>
        <taxon>Stenosarchaea group</taxon>
        <taxon>Methanomicrobia</taxon>
        <taxon>Methanomicrobiales</taxon>
        <taxon>Methanomicrobiaceae</taxon>
        <taxon>Methanoplanus</taxon>
    </lineage>
</organism>
<dbReference type="OrthoDB" id="41394at2157"/>
<name>H1YXL2_9EURY</name>
<dbReference type="RefSeq" id="WP_004076695.1">
    <property type="nucleotide sequence ID" value="NZ_CM001436.1"/>
</dbReference>
<reference evidence="2 3" key="1">
    <citation type="submission" date="2011-10" db="EMBL/GenBank/DDBJ databases">
        <title>The Improved High-Quality Draft genome of Methanoplanus limicola DSM 2279.</title>
        <authorList>
            <consortium name="US DOE Joint Genome Institute (JGI-PGF)"/>
            <person name="Lucas S."/>
            <person name="Copeland A."/>
            <person name="Lapidus A."/>
            <person name="Glavina del Rio T."/>
            <person name="Dalin E."/>
            <person name="Tice H."/>
            <person name="Bruce D."/>
            <person name="Goodwin L."/>
            <person name="Pitluck S."/>
            <person name="Peters L."/>
            <person name="Mikhailova N."/>
            <person name="Lu M."/>
            <person name="Kyrpides N."/>
            <person name="Mavromatis K."/>
            <person name="Ivanova N."/>
            <person name="Markowitz V."/>
            <person name="Cheng J.-F."/>
            <person name="Hugenholtz P."/>
            <person name="Woyke T."/>
            <person name="Wu D."/>
            <person name="Wirth R."/>
            <person name="Brambilla E.-M."/>
            <person name="Klenk H.-P."/>
            <person name="Eisen J.A."/>
        </authorList>
    </citation>
    <scope>NUCLEOTIDE SEQUENCE [LARGE SCALE GENOMIC DNA]</scope>
    <source>
        <strain evidence="2 3">DSM 2279</strain>
    </source>
</reference>
<dbReference type="Gene3D" id="2.60.120.10">
    <property type="entry name" value="Jelly Rolls"/>
    <property type="match status" value="1"/>
</dbReference>
<dbReference type="Pfam" id="PF07883">
    <property type="entry name" value="Cupin_2"/>
    <property type="match status" value="1"/>
</dbReference>
<sequence length="130" mass="14352">MSTENRTQLKGKVLNLKDLVEYQTGSVASRMVIKNSCGSITVFSFDEDEGLSEHTAPFDAVVTILDGECEVWVAGETNIMKEGDTIIFPADVPHALSAITKFKMALTMIRGNESEKESDSKDPKDDMKFE</sequence>
<dbReference type="PANTHER" id="PTHR37694">
    <property type="entry name" value="SLR8022 PROTEIN"/>
    <property type="match status" value="1"/>
</dbReference>
<feature type="domain" description="Cupin type-2" evidence="1">
    <location>
        <begin position="48"/>
        <end position="109"/>
    </location>
</feature>
<dbReference type="EMBL" id="CM001436">
    <property type="protein sequence ID" value="EHQ34981.1"/>
    <property type="molecule type" value="Genomic_DNA"/>
</dbReference>
<dbReference type="HOGENOM" id="CLU_141446_2_0_2"/>
<evidence type="ECO:0000313" key="2">
    <source>
        <dbReference type="EMBL" id="EHQ34981.1"/>
    </source>
</evidence>
<dbReference type="InterPro" id="IPR011051">
    <property type="entry name" value="RmlC_Cupin_sf"/>
</dbReference>
<dbReference type="AlphaFoldDB" id="H1YXL2"/>
<dbReference type="InterPro" id="IPR014710">
    <property type="entry name" value="RmlC-like_jellyroll"/>
</dbReference>
<proteinExistence type="predicted"/>
<dbReference type="PANTHER" id="PTHR37694:SF1">
    <property type="entry name" value="SLR8022 PROTEIN"/>
    <property type="match status" value="1"/>
</dbReference>
<dbReference type="PATRIC" id="fig|937775.9.peg.996"/>
<keyword evidence="3" id="KW-1185">Reference proteome</keyword>
<dbReference type="STRING" id="937775.Metlim_0859"/>
<evidence type="ECO:0000259" key="1">
    <source>
        <dbReference type="Pfam" id="PF07883"/>
    </source>
</evidence>
<dbReference type="Proteomes" id="UP000005741">
    <property type="component" value="Chromosome"/>
</dbReference>
<protein>
    <submittedName>
        <fullName evidence="2">Cupin 2 conserved barrel domain protein</fullName>
    </submittedName>
</protein>
<evidence type="ECO:0000313" key="3">
    <source>
        <dbReference type="Proteomes" id="UP000005741"/>
    </source>
</evidence>
<accession>H1YXL2</accession>
<dbReference type="InParanoid" id="H1YXL2"/>
<dbReference type="SUPFAM" id="SSF51182">
    <property type="entry name" value="RmlC-like cupins"/>
    <property type="match status" value="1"/>
</dbReference>
<gene>
    <name evidence="2" type="ORF">Metlim_0859</name>
</gene>
<dbReference type="InterPro" id="IPR013096">
    <property type="entry name" value="Cupin_2"/>
</dbReference>
<dbReference type="CDD" id="cd02230">
    <property type="entry name" value="cupin_HP0902-like"/>
    <property type="match status" value="1"/>
</dbReference>